<dbReference type="GO" id="GO:0052170">
    <property type="term" value="P:symbiont-mediated suppression of host innate immune response"/>
    <property type="evidence" value="ECO:0007669"/>
    <property type="project" value="UniProtKB-KW"/>
</dbReference>
<keyword evidence="4" id="KW-0899">Viral immunoevasion</keyword>
<dbReference type="GO" id="GO:0016032">
    <property type="term" value="P:viral process"/>
    <property type="evidence" value="ECO:0007669"/>
    <property type="project" value="InterPro"/>
</dbReference>
<evidence type="ECO:0000313" key="5">
    <source>
        <dbReference type="EMBL" id="WIV69432.1"/>
    </source>
</evidence>
<evidence type="ECO:0000256" key="2">
    <source>
        <dbReference type="ARBA" id="ARBA00022581"/>
    </source>
</evidence>
<keyword evidence="3" id="KW-1090">Inhibition of host innate immune response by virus</keyword>
<keyword evidence="2" id="KW-0945">Host-virus interaction</keyword>
<dbReference type="EMBL" id="OP389993">
    <property type="protein sequence ID" value="WIV69432.1"/>
    <property type="molecule type" value="Genomic_RNA"/>
</dbReference>
<evidence type="ECO:0000256" key="1">
    <source>
        <dbReference type="ARBA" id="ARBA00022463"/>
    </source>
</evidence>
<dbReference type="Pfam" id="PF04662">
    <property type="entry name" value="Luteo_PO"/>
    <property type="match status" value="1"/>
</dbReference>
<organism evidence="5">
    <name type="scientific">Stellaria aquatica mottle polerovirus A</name>
    <dbReference type="NCBI Taxonomy" id="3040039"/>
    <lineage>
        <taxon>Viruses</taxon>
        <taxon>Riboviria</taxon>
        <taxon>Orthornavirae</taxon>
        <taxon>Pisuviricota</taxon>
        <taxon>Pisoniviricetes</taxon>
        <taxon>Sobelivirales</taxon>
        <taxon>Solemoviridae</taxon>
        <taxon>Polerovirus</taxon>
        <taxon>Polerovirus STAVB</taxon>
    </lineage>
</organism>
<accession>A0A9Y2E790</accession>
<name>A0A9Y2E790_9VIRU</name>
<keyword evidence="1" id="KW-0941">Suppressor of RNA silencing</keyword>
<sequence length="237" mass="26957">MLFLHYSGVLFPSRQTALCDYISYIHNLPALLTINKQFFLNDFHHEQTNVLFRSFLFLFPLFFINRGMVSSGEGTLFLPRLCHIPLLKWGLYCQFYPAIRKTGRGIEVRLLVPTSAATYKQQLLEFAIRDLGSWLSNPRHSVPNLFIYGLEDFKTIFGGMLTNVERRIELSDQIYVGKLNSEPVAVGASILDSIGVCTYSLHASGSYAILSGSDPIWDVLCDEVDIFQSFRHSMRGD</sequence>
<evidence type="ECO:0000256" key="3">
    <source>
        <dbReference type="ARBA" id="ARBA00022632"/>
    </source>
</evidence>
<proteinExistence type="predicted"/>
<evidence type="ECO:0000256" key="4">
    <source>
        <dbReference type="ARBA" id="ARBA00023280"/>
    </source>
</evidence>
<protein>
    <submittedName>
        <fullName evidence="5">P0 protein</fullName>
    </submittedName>
</protein>
<reference evidence="5" key="1">
    <citation type="submission" date="2022-09" db="EMBL/GenBank/DDBJ databases">
        <authorList>
            <person name="Gudeta W.F."/>
            <person name="Shin A.Y."/>
            <person name="Kim S.E."/>
            <person name="Kwon J.A."/>
            <person name="Kwon S.Y."/>
            <person name="Moon J.S."/>
        </authorList>
    </citation>
    <scope>NUCLEOTIDE SEQUENCE</scope>
    <source>
        <strain evidence="5">SW1</strain>
    </source>
</reference>
<dbReference type="InterPro" id="IPR006755">
    <property type="entry name" value="Virus_P0"/>
</dbReference>